<evidence type="ECO:0000313" key="2">
    <source>
        <dbReference type="EMBL" id="KAF2903274.1"/>
    </source>
</evidence>
<protein>
    <submittedName>
        <fullName evidence="2">Uncharacterized protein</fullName>
    </submittedName>
</protein>
<dbReference type="Proteomes" id="UP000801492">
    <property type="component" value="Unassembled WGS sequence"/>
</dbReference>
<gene>
    <name evidence="2" type="ORF">ILUMI_02910</name>
</gene>
<evidence type="ECO:0000313" key="3">
    <source>
        <dbReference type="Proteomes" id="UP000801492"/>
    </source>
</evidence>
<evidence type="ECO:0000256" key="1">
    <source>
        <dbReference type="SAM" id="SignalP"/>
    </source>
</evidence>
<keyword evidence="1" id="KW-0732">Signal</keyword>
<organism evidence="2 3">
    <name type="scientific">Ignelater luminosus</name>
    <name type="common">Cucubano</name>
    <name type="synonym">Pyrophorus luminosus</name>
    <dbReference type="NCBI Taxonomy" id="2038154"/>
    <lineage>
        <taxon>Eukaryota</taxon>
        <taxon>Metazoa</taxon>
        <taxon>Ecdysozoa</taxon>
        <taxon>Arthropoda</taxon>
        <taxon>Hexapoda</taxon>
        <taxon>Insecta</taxon>
        <taxon>Pterygota</taxon>
        <taxon>Neoptera</taxon>
        <taxon>Endopterygota</taxon>
        <taxon>Coleoptera</taxon>
        <taxon>Polyphaga</taxon>
        <taxon>Elateriformia</taxon>
        <taxon>Elateroidea</taxon>
        <taxon>Elateridae</taxon>
        <taxon>Agrypninae</taxon>
        <taxon>Pyrophorini</taxon>
        <taxon>Ignelater</taxon>
    </lineage>
</organism>
<comment type="caution">
    <text evidence="2">The sequence shown here is derived from an EMBL/GenBank/DDBJ whole genome shotgun (WGS) entry which is preliminary data.</text>
</comment>
<reference evidence="2" key="1">
    <citation type="submission" date="2019-08" db="EMBL/GenBank/DDBJ databases">
        <title>The genome of the North American firefly Photinus pyralis.</title>
        <authorList>
            <consortium name="Photinus pyralis genome working group"/>
            <person name="Fallon T.R."/>
            <person name="Sander Lower S.E."/>
            <person name="Weng J.-K."/>
        </authorList>
    </citation>
    <scope>NUCLEOTIDE SEQUENCE</scope>
    <source>
        <strain evidence="2">TRF0915ILg1</strain>
        <tissue evidence="2">Whole body</tissue>
    </source>
</reference>
<dbReference type="AlphaFoldDB" id="A0A8K0DFL3"/>
<feature type="chain" id="PRO_5035420076" evidence="1">
    <location>
        <begin position="19"/>
        <end position="50"/>
    </location>
</feature>
<sequence length="50" mass="5919">MWLFRTILWLVVISISNQQISDQVTTLLSNYEEMLGRTGRLFSYNYDSNT</sequence>
<feature type="non-terminal residue" evidence="2">
    <location>
        <position position="50"/>
    </location>
</feature>
<accession>A0A8K0DFL3</accession>
<dbReference type="EMBL" id="VTPC01001067">
    <property type="protein sequence ID" value="KAF2903274.1"/>
    <property type="molecule type" value="Genomic_DNA"/>
</dbReference>
<keyword evidence="3" id="KW-1185">Reference proteome</keyword>
<name>A0A8K0DFL3_IGNLU</name>
<proteinExistence type="predicted"/>
<feature type="signal peptide" evidence="1">
    <location>
        <begin position="1"/>
        <end position="18"/>
    </location>
</feature>